<dbReference type="InterPro" id="IPR012338">
    <property type="entry name" value="Beta-lactam/transpept-like"/>
</dbReference>
<evidence type="ECO:0000313" key="3">
    <source>
        <dbReference type="Proteomes" id="UP000217889"/>
    </source>
</evidence>
<accession>A0A291H0T3</accession>
<dbReference type="PANTHER" id="PTHR35333">
    <property type="entry name" value="BETA-LACTAMASE"/>
    <property type="match status" value="1"/>
</dbReference>
<dbReference type="KEGG" id="bgg:CFK41_15210"/>
<dbReference type="Pfam" id="PF13354">
    <property type="entry name" value="Beta-lactamase2"/>
    <property type="match status" value="1"/>
</dbReference>
<dbReference type="InterPro" id="IPR000871">
    <property type="entry name" value="Beta-lactam_class-A"/>
</dbReference>
<keyword evidence="2" id="KW-0378">Hydrolase</keyword>
<dbReference type="AlphaFoldDB" id="A0A291H0T3"/>
<sequence>MTLPTAAAPDQVSVSHCLLDAQGRVLSAHGADRPYYAASTIKLHVLLAALEAAEEGRIDLAASVPATRTFLGADGVPFTLGGDHLDPTHPAEGAGIEVAELLRRMIDRSSNEATDHVIELVGLDAVAEMIAQLGLRSTRVERLIGDASALAAGATNETGAADLAATLLAAVRGAGSGDAGEGATEGAAPLVPATPLLPASRTLALSALRAQQIPVIATALRPGVDHGSKSGWVDGYRHDVAFVGDPDGPGLRVLAVMTAGLEPSAADARITGLVRDLLPEVSV</sequence>
<organism evidence="2 3">
    <name type="scientific">Brachybacterium ginsengisoli</name>
    <dbReference type="NCBI Taxonomy" id="1331682"/>
    <lineage>
        <taxon>Bacteria</taxon>
        <taxon>Bacillati</taxon>
        <taxon>Actinomycetota</taxon>
        <taxon>Actinomycetes</taxon>
        <taxon>Micrococcales</taxon>
        <taxon>Dermabacteraceae</taxon>
        <taxon>Brachybacterium</taxon>
    </lineage>
</organism>
<dbReference type="PANTHER" id="PTHR35333:SF3">
    <property type="entry name" value="BETA-LACTAMASE-TYPE TRANSPEPTIDASE FOLD CONTAINING PROTEIN"/>
    <property type="match status" value="1"/>
</dbReference>
<keyword evidence="3" id="KW-1185">Reference proteome</keyword>
<dbReference type="GO" id="GO:0008800">
    <property type="term" value="F:beta-lactamase activity"/>
    <property type="evidence" value="ECO:0007669"/>
    <property type="project" value="InterPro"/>
</dbReference>
<dbReference type="GO" id="GO:0046677">
    <property type="term" value="P:response to antibiotic"/>
    <property type="evidence" value="ECO:0007669"/>
    <property type="project" value="InterPro"/>
</dbReference>
<dbReference type="Proteomes" id="UP000217889">
    <property type="component" value="Chromosome"/>
</dbReference>
<name>A0A291H0T3_9MICO</name>
<protein>
    <submittedName>
        <fullName evidence="2">Serine hydrolase</fullName>
    </submittedName>
</protein>
<proteinExistence type="predicted"/>
<dbReference type="SUPFAM" id="SSF56601">
    <property type="entry name" value="beta-lactamase/transpeptidase-like"/>
    <property type="match status" value="1"/>
</dbReference>
<dbReference type="InterPro" id="IPR045155">
    <property type="entry name" value="Beta-lactam_cat"/>
</dbReference>
<reference evidence="2 3" key="1">
    <citation type="journal article" date="2014" name="Int. J. Syst. Evol. Microbiol.">
        <title>Brachybacterium ginsengisoli sp. nov., isolated from soil of a ginseng field.</title>
        <authorList>
            <person name="Hoang V.A."/>
            <person name="Kim Y.J."/>
            <person name="Nguyen N.L."/>
            <person name="Yang D.C."/>
        </authorList>
    </citation>
    <scope>NUCLEOTIDE SEQUENCE [LARGE SCALE GENOMIC DNA]</scope>
    <source>
        <strain evidence="2 3">DCY80</strain>
    </source>
</reference>
<feature type="domain" description="Beta-lactamase class A catalytic" evidence="1">
    <location>
        <begin position="28"/>
        <end position="258"/>
    </location>
</feature>
<dbReference type="GO" id="GO:0030655">
    <property type="term" value="P:beta-lactam antibiotic catabolic process"/>
    <property type="evidence" value="ECO:0007669"/>
    <property type="project" value="InterPro"/>
</dbReference>
<evidence type="ECO:0000259" key="1">
    <source>
        <dbReference type="Pfam" id="PF13354"/>
    </source>
</evidence>
<dbReference type="RefSeq" id="WP_096800434.1">
    <property type="nucleotide sequence ID" value="NZ_CP023564.1"/>
</dbReference>
<dbReference type="EMBL" id="CP023564">
    <property type="protein sequence ID" value="ATG55974.1"/>
    <property type="molecule type" value="Genomic_DNA"/>
</dbReference>
<evidence type="ECO:0000313" key="2">
    <source>
        <dbReference type="EMBL" id="ATG55974.1"/>
    </source>
</evidence>
<gene>
    <name evidence="2" type="ORF">CFK41_15210</name>
</gene>
<dbReference type="Gene3D" id="3.40.710.10">
    <property type="entry name" value="DD-peptidase/beta-lactamase superfamily"/>
    <property type="match status" value="1"/>
</dbReference>
<dbReference type="OrthoDB" id="9775096at2"/>